<accession>A0A1I4S9L2</accession>
<dbReference type="NCBIfam" id="TIGR01766">
    <property type="entry name" value="IS200/IS605 family accessory protein TnpB-like domain"/>
    <property type="match status" value="1"/>
</dbReference>
<dbReference type="GO" id="GO:0003677">
    <property type="term" value="F:DNA binding"/>
    <property type="evidence" value="ECO:0007669"/>
    <property type="project" value="UniProtKB-KW"/>
</dbReference>
<reference evidence="3 4" key="1">
    <citation type="submission" date="2016-10" db="EMBL/GenBank/DDBJ databases">
        <authorList>
            <person name="de Groot N.N."/>
        </authorList>
    </citation>
    <scope>NUCLEOTIDE SEQUENCE [LARGE SCALE GENOMIC DNA]</scope>
    <source>
        <strain evidence="3 4">DSM 9990</strain>
    </source>
</reference>
<protein>
    <submittedName>
        <fullName evidence="3">Transposase, IS605 OrfB family, central region</fullName>
    </submittedName>
</protein>
<evidence type="ECO:0000256" key="1">
    <source>
        <dbReference type="ARBA" id="ARBA00023125"/>
    </source>
</evidence>
<evidence type="ECO:0000256" key="2">
    <source>
        <dbReference type="SAM" id="MobiDB-lite"/>
    </source>
</evidence>
<name>A0A1I4S9L2_9BACT</name>
<organism evidence="3 4">
    <name type="scientific">Thermodesulforhabdus norvegica</name>
    <dbReference type="NCBI Taxonomy" id="39841"/>
    <lineage>
        <taxon>Bacteria</taxon>
        <taxon>Pseudomonadati</taxon>
        <taxon>Thermodesulfobacteriota</taxon>
        <taxon>Syntrophobacteria</taxon>
        <taxon>Syntrophobacterales</taxon>
        <taxon>Thermodesulforhabdaceae</taxon>
        <taxon>Thermodesulforhabdus</taxon>
    </lineage>
</organism>
<dbReference type="EMBL" id="FOUU01000002">
    <property type="protein sequence ID" value="SFM61175.1"/>
    <property type="molecule type" value="Genomic_DNA"/>
</dbReference>
<evidence type="ECO:0000313" key="4">
    <source>
        <dbReference type="Proteomes" id="UP000199611"/>
    </source>
</evidence>
<dbReference type="AlphaFoldDB" id="A0A1I4S9L2"/>
<dbReference type="InterPro" id="IPR010094">
    <property type="entry name" value="Transposase_put_N"/>
</dbReference>
<keyword evidence="4" id="KW-1185">Reference proteome</keyword>
<keyword evidence="1" id="KW-0238">DNA-binding</keyword>
<feature type="compositionally biased region" description="Basic and acidic residues" evidence="2">
    <location>
        <begin position="455"/>
        <end position="464"/>
    </location>
</feature>
<feature type="region of interest" description="Disordered" evidence="2">
    <location>
        <begin position="444"/>
        <end position="464"/>
    </location>
</feature>
<evidence type="ECO:0000313" key="3">
    <source>
        <dbReference type="EMBL" id="SFM61175.1"/>
    </source>
</evidence>
<dbReference type="Proteomes" id="UP000199611">
    <property type="component" value="Unassembled WGS sequence"/>
</dbReference>
<dbReference type="NCBIfam" id="TIGR01765">
    <property type="entry name" value="tspaseT_teng_N"/>
    <property type="match status" value="1"/>
</dbReference>
<dbReference type="InterPro" id="IPR010095">
    <property type="entry name" value="Cas12f1-like_TNB"/>
</dbReference>
<gene>
    <name evidence="3" type="ORF">SAMN05660836_00842</name>
</gene>
<dbReference type="STRING" id="39841.SAMN05660836_00842"/>
<proteinExistence type="predicted"/>
<sequence>MITLQCRLEFESKEDREKVLYLMRKFSSAVRYSYRRLLEGKEGKEIKKEVAELFGINTRYAGDAVFRAKSVISSCKERGQDPGKVIFGGRKLFQRLRSVHVSGKKREEYRRKWQEKRKGKLYSRGDKSKKGNLNLRFERTGNNTCLRVTVGKREYVHARVVRSVRLKRENDRWTDFVWRLAQAEATGSWFPYSVELKLKDGKVYAFASYEEVLPPVSIARDCGAIGIDLNASPLHIAWAEVGGDGNLMEYGRIDLHELIGKNRNQRENLLWEIAHRIVEIAKEKGKAIAFEDLRKLPGGTRGDGKARLRRRLGQFVYKSLLQKIEVLAGREGIEVVKASPAYTSVIGTLKYCPNHLIDKDIAGAYVVGRRALGLKERVPRNYAGLLSDREYLLCSLQRLIEEREDLKGRLKDERNEYKRRAIRGEIIKLNRDIKLLEEHLQSLEGESGTQHPVNQRKEQVRGSSHEGQKAWRVLRVALAIPLLGKSFARDFSPLRPVLVSGDWKRVAKRPVPAPGAGTTAHLQKCAVQVTRVEHGNGSARRRVSAYR</sequence>